<feature type="transmembrane region" description="Helical" evidence="7">
    <location>
        <begin position="222"/>
        <end position="244"/>
    </location>
</feature>
<dbReference type="Gene3D" id="1.10.3720.10">
    <property type="entry name" value="MetI-like"/>
    <property type="match status" value="1"/>
</dbReference>
<dbReference type="InterPro" id="IPR035906">
    <property type="entry name" value="MetI-like_sf"/>
</dbReference>
<feature type="domain" description="ABC transmembrane type-1" evidence="8">
    <location>
        <begin position="83"/>
        <end position="272"/>
    </location>
</feature>
<keyword evidence="5 7" id="KW-1133">Transmembrane helix</keyword>
<accession>A0AAW9RYH7</accession>
<comment type="similarity">
    <text evidence="7">Belongs to the binding-protein-dependent transport system permease family.</text>
</comment>
<reference evidence="9 10" key="1">
    <citation type="submission" date="2024-02" db="EMBL/GenBank/DDBJ databases">
        <title>Genome analysis and characterization of Microbaculum marinisediminis sp. nov., isolated from marine sediment.</title>
        <authorList>
            <person name="Du Z.-J."/>
            <person name="Ye Y.-Q."/>
            <person name="Zhang Z.-R."/>
            <person name="Yuan S.-M."/>
            <person name="Zhang X.-Y."/>
        </authorList>
    </citation>
    <scope>NUCLEOTIDE SEQUENCE [LARGE SCALE GENOMIC DNA]</scope>
    <source>
        <strain evidence="9 10">SDUM1044001</strain>
    </source>
</reference>
<feature type="transmembrane region" description="Helical" evidence="7">
    <location>
        <begin position="151"/>
        <end position="173"/>
    </location>
</feature>
<dbReference type="RefSeq" id="WP_340331666.1">
    <property type="nucleotide sequence ID" value="NZ_JAZHOF010000009.1"/>
</dbReference>
<dbReference type="GO" id="GO:0005886">
    <property type="term" value="C:plasma membrane"/>
    <property type="evidence" value="ECO:0007669"/>
    <property type="project" value="UniProtKB-SubCell"/>
</dbReference>
<comment type="subcellular location">
    <subcellularLocation>
        <location evidence="1 7">Cell membrane</location>
        <topology evidence="1 7">Multi-pass membrane protein</topology>
    </subcellularLocation>
</comment>
<name>A0AAW9RYH7_9HYPH</name>
<keyword evidence="10" id="KW-1185">Reference proteome</keyword>
<dbReference type="Proteomes" id="UP001378188">
    <property type="component" value="Unassembled WGS sequence"/>
</dbReference>
<feature type="transmembrane region" description="Helical" evidence="7">
    <location>
        <begin position="194"/>
        <end position="216"/>
    </location>
</feature>
<gene>
    <name evidence="9" type="ORF">V3328_20970</name>
</gene>
<dbReference type="PANTHER" id="PTHR32243">
    <property type="entry name" value="MALTOSE TRANSPORT SYSTEM PERMEASE-RELATED"/>
    <property type="match status" value="1"/>
</dbReference>
<evidence type="ECO:0000256" key="1">
    <source>
        <dbReference type="ARBA" id="ARBA00004651"/>
    </source>
</evidence>
<feature type="transmembrane region" description="Helical" evidence="7">
    <location>
        <begin position="256"/>
        <end position="273"/>
    </location>
</feature>
<keyword evidence="6 7" id="KW-0472">Membrane</keyword>
<sequence>MTATVSAGPAPRRRRRGRRLPIGRILLLGIYLMFILAPLYWVLITSIKPSDDYLAVPPVWFPDAPTIVHYTAALFAYRGLQGLINSLIISISATALSCLIGTLMAYSLARFRTGGMHLSFWVLSQRFLPPIAIILPLFLNYRLVGLQDTHVGMILAYTMFTLPVTVWMMYAYFRQMPRSLEDAALVDGCTRWQALWTVAIPLAVPGIVAAAIFTFIACWTEFFFALVLTSRDAFTLPTVFRAFLSFQGAQYGEASALAIVSLGPSIILGVLVQKHLVRGLTLGAIRG</sequence>
<protein>
    <submittedName>
        <fullName evidence="9">Carbohydrate ABC transporter permease</fullName>
    </submittedName>
</protein>
<feature type="transmembrane region" description="Helical" evidence="7">
    <location>
        <begin position="83"/>
        <end position="106"/>
    </location>
</feature>
<comment type="caution">
    <text evidence="9">The sequence shown here is derived from an EMBL/GenBank/DDBJ whole genome shotgun (WGS) entry which is preliminary data.</text>
</comment>
<feature type="transmembrane region" description="Helical" evidence="7">
    <location>
        <begin position="118"/>
        <end position="139"/>
    </location>
</feature>
<dbReference type="InterPro" id="IPR000515">
    <property type="entry name" value="MetI-like"/>
</dbReference>
<evidence type="ECO:0000256" key="6">
    <source>
        <dbReference type="ARBA" id="ARBA00023136"/>
    </source>
</evidence>
<evidence type="ECO:0000313" key="9">
    <source>
        <dbReference type="EMBL" id="MEJ8573973.1"/>
    </source>
</evidence>
<feature type="transmembrane region" description="Helical" evidence="7">
    <location>
        <begin position="22"/>
        <end position="44"/>
    </location>
</feature>
<evidence type="ECO:0000256" key="5">
    <source>
        <dbReference type="ARBA" id="ARBA00022989"/>
    </source>
</evidence>
<keyword evidence="2 7" id="KW-0813">Transport</keyword>
<evidence type="ECO:0000313" key="10">
    <source>
        <dbReference type="Proteomes" id="UP001378188"/>
    </source>
</evidence>
<evidence type="ECO:0000256" key="3">
    <source>
        <dbReference type="ARBA" id="ARBA00022475"/>
    </source>
</evidence>
<evidence type="ECO:0000259" key="8">
    <source>
        <dbReference type="PROSITE" id="PS50928"/>
    </source>
</evidence>
<keyword evidence="3" id="KW-1003">Cell membrane</keyword>
<dbReference type="EMBL" id="JAZHOF010000009">
    <property type="protein sequence ID" value="MEJ8573973.1"/>
    <property type="molecule type" value="Genomic_DNA"/>
</dbReference>
<dbReference type="CDD" id="cd06261">
    <property type="entry name" value="TM_PBP2"/>
    <property type="match status" value="1"/>
</dbReference>
<organism evidence="9 10">
    <name type="scientific">Microbaculum marinum</name>
    <dbReference type="NCBI Taxonomy" id="1764581"/>
    <lineage>
        <taxon>Bacteria</taxon>
        <taxon>Pseudomonadati</taxon>
        <taxon>Pseudomonadota</taxon>
        <taxon>Alphaproteobacteria</taxon>
        <taxon>Hyphomicrobiales</taxon>
        <taxon>Tepidamorphaceae</taxon>
        <taxon>Microbaculum</taxon>
    </lineage>
</organism>
<evidence type="ECO:0000256" key="2">
    <source>
        <dbReference type="ARBA" id="ARBA00022448"/>
    </source>
</evidence>
<dbReference type="PROSITE" id="PS50928">
    <property type="entry name" value="ABC_TM1"/>
    <property type="match status" value="1"/>
</dbReference>
<evidence type="ECO:0000256" key="7">
    <source>
        <dbReference type="RuleBase" id="RU363032"/>
    </source>
</evidence>
<dbReference type="AlphaFoldDB" id="A0AAW9RYH7"/>
<evidence type="ECO:0000256" key="4">
    <source>
        <dbReference type="ARBA" id="ARBA00022692"/>
    </source>
</evidence>
<dbReference type="Pfam" id="PF00528">
    <property type="entry name" value="BPD_transp_1"/>
    <property type="match status" value="1"/>
</dbReference>
<keyword evidence="4 7" id="KW-0812">Transmembrane</keyword>
<dbReference type="PANTHER" id="PTHR32243:SF18">
    <property type="entry name" value="INNER MEMBRANE ABC TRANSPORTER PERMEASE PROTEIN YCJP"/>
    <property type="match status" value="1"/>
</dbReference>
<proteinExistence type="inferred from homology"/>
<dbReference type="GO" id="GO:0055085">
    <property type="term" value="P:transmembrane transport"/>
    <property type="evidence" value="ECO:0007669"/>
    <property type="project" value="InterPro"/>
</dbReference>
<dbReference type="InterPro" id="IPR050901">
    <property type="entry name" value="BP-dep_ABC_trans_perm"/>
</dbReference>
<dbReference type="SUPFAM" id="SSF161098">
    <property type="entry name" value="MetI-like"/>
    <property type="match status" value="1"/>
</dbReference>